<dbReference type="OrthoDB" id="65842at2"/>
<gene>
    <name evidence="1" type="ORF">SCA03_58830</name>
</gene>
<dbReference type="PANTHER" id="PTHR38567:SF1">
    <property type="entry name" value="DUF4291 DOMAIN-CONTAINING PROTEIN"/>
    <property type="match status" value="1"/>
</dbReference>
<dbReference type="RefSeq" id="WP_086814483.1">
    <property type="nucleotide sequence ID" value="NZ_BJMM01000048.1"/>
</dbReference>
<organism evidence="1 2">
    <name type="scientific">Streptomyces cacaoi</name>
    <dbReference type="NCBI Taxonomy" id="1898"/>
    <lineage>
        <taxon>Bacteria</taxon>
        <taxon>Bacillati</taxon>
        <taxon>Actinomycetota</taxon>
        <taxon>Actinomycetes</taxon>
        <taxon>Kitasatosporales</taxon>
        <taxon>Streptomycetaceae</taxon>
        <taxon>Streptomyces</taxon>
    </lineage>
</organism>
<keyword evidence="2" id="KW-1185">Reference proteome</keyword>
<dbReference type="PANTHER" id="PTHR38567">
    <property type="entry name" value="DUF4291 DOMAIN-CONTAINING PROTEIN"/>
    <property type="match status" value="1"/>
</dbReference>
<evidence type="ECO:0000313" key="1">
    <source>
        <dbReference type="EMBL" id="GEB53332.1"/>
    </source>
</evidence>
<evidence type="ECO:0008006" key="3">
    <source>
        <dbReference type="Google" id="ProtNLM"/>
    </source>
</evidence>
<sequence length="205" mass="23373">MPLEEDTEGTMRVVRAAYTASTITVYQAYPKEIAQAAVRAGTFVPPFKRERMTWIKPSFLWTMYRSGWATKPGQEHVLSIELTHPGLEWALERASLSHFDSAVHQDKESWRKELSGSPVRIQWDPDRSVSLEPLSRRAIQVGLSGEAVQRYVHDWIVKITDITELVHDIHGDVSRGRVAEAVQALPTEREFPLREDLRKRIGADS</sequence>
<name>A0A4Y3R6V6_STRCI</name>
<dbReference type="AlphaFoldDB" id="A0A4Y3R6V6"/>
<accession>A0A4Y3R6V6</accession>
<protein>
    <recommendedName>
        <fullName evidence="3">DUF4291 domain-containing protein</fullName>
    </recommendedName>
</protein>
<dbReference type="EMBL" id="BJMM01000048">
    <property type="protein sequence ID" value="GEB53332.1"/>
    <property type="molecule type" value="Genomic_DNA"/>
</dbReference>
<reference evidence="1 2" key="1">
    <citation type="submission" date="2019-06" db="EMBL/GenBank/DDBJ databases">
        <title>Whole genome shotgun sequence of Streptomyces cacaoi subsp. cacaoi NBRC 12748.</title>
        <authorList>
            <person name="Hosoyama A."/>
            <person name="Uohara A."/>
            <person name="Ohji S."/>
            <person name="Ichikawa N."/>
        </authorList>
    </citation>
    <scope>NUCLEOTIDE SEQUENCE [LARGE SCALE GENOMIC DNA]</scope>
    <source>
        <strain evidence="1 2">NBRC 12748</strain>
    </source>
</reference>
<proteinExistence type="predicted"/>
<dbReference type="Proteomes" id="UP000319210">
    <property type="component" value="Unassembled WGS sequence"/>
</dbReference>
<dbReference type="InterPro" id="IPR025633">
    <property type="entry name" value="DUF4291"/>
</dbReference>
<evidence type="ECO:0000313" key="2">
    <source>
        <dbReference type="Proteomes" id="UP000319210"/>
    </source>
</evidence>
<dbReference type="Pfam" id="PF14124">
    <property type="entry name" value="DUF4291"/>
    <property type="match status" value="1"/>
</dbReference>
<comment type="caution">
    <text evidence="1">The sequence shown here is derived from an EMBL/GenBank/DDBJ whole genome shotgun (WGS) entry which is preliminary data.</text>
</comment>